<dbReference type="SUPFAM" id="SSF54695">
    <property type="entry name" value="POZ domain"/>
    <property type="match status" value="1"/>
</dbReference>
<dbReference type="OrthoDB" id="6359943at2759"/>
<feature type="region of interest" description="Disordered" evidence="1">
    <location>
        <begin position="238"/>
        <end position="258"/>
    </location>
</feature>
<reference evidence="3 4" key="1">
    <citation type="submission" date="2014-05" db="EMBL/GenBank/DDBJ databases">
        <title>Draft genome sequence of a rare smut relative, Tilletiaria anomala UBC 951.</title>
        <authorList>
            <consortium name="DOE Joint Genome Institute"/>
            <person name="Toome M."/>
            <person name="Kuo A."/>
            <person name="Henrissat B."/>
            <person name="Lipzen A."/>
            <person name="Tritt A."/>
            <person name="Yoshinaga Y."/>
            <person name="Zane M."/>
            <person name="Barry K."/>
            <person name="Grigoriev I.V."/>
            <person name="Spatafora J.W."/>
            <person name="Aimea M.C."/>
        </authorList>
    </citation>
    <scope>NUCLEOTIDE SEQUENCE [LARGE SCALE GENOMIC DNA]</scope>
    <source>
        <strain evidence="3 4">UBC 951</strain>
    </source>
</reference>
<keyword evidence="4" id="KW-1185">Reference proteome</keyword>
<dbReference type="InterPro" id="IPR000210">
    <property type="entry name" value="BTB/POZ_dom"/>
</dbReference>
<evidence type="ECO:0000256" key="1">
    <source>
        <dbReference type="SAM" id="MobiDB-lite"/>
    </source>
</evidence>
<sequence>MLMPSNGVPHTSSAASEAGSTSTAAPTTSAGGTSDRGHETATAATSAATSSHSPIQSQASFFTAGSSSGGGAVGGTANQPGADALLQHVYQNGFCNAQWHDCILHFHSVNGFTRMFHLHTLLLARSPYLRQLLMSTHRREIGLQLDDPHITEDAISICLGHLYGGPSSSLITPENALAVLAAAFYLQLDELCQAAHAICKQSITADNVQSYIAFSRATTQHPRLSSFSTTSSPAFGDVNNSSASHSPNGSIASSSTAPPRYGAYSEDLNRTTTEFLARALPVETGAFSVPPVPGAQERLIGIYSTLDFDLFKSIAQHPSFPARSTQELFNFSKKCVAARKKRLGTALGEEQVVLAFAGQGGGAVQVLRKPPKKLSKIGPHALANK</sequence>
<feature type="compositionally biased region" description="Low complexity" evidence="1">
    <location>
        <begin position="40"/>
        <end position="54"/>
    </location>
</feature>
<dbReference type="OMA" id="GFQTGNY"/>
<proteinExistence type="predicted"/>
<evidence type="ECO:0000259" key="2">
    <source>
        <dbReference type="SMART" id="SM00225"/>
    </source>
</evidence>
<dbReference type="GeneID" id="25265102"/>
<dbReference type="AlphaFoldDB" id="A0A066VMZ2"/>
<feature type="compositionally biased region" description="Low complexity" evidence="1">
    <location>
        <begin position="11"/>
        <end position="33"/>
    </location>
</feature>
<feature type="domain" description="BTB" evidence="2">
    <location>
        <begin position="100"/>
        <end position="203"/>
    </location>
</feature>
<gene>
    <name evidence="3" type="ORF">K437DRAFT_258863</name>
</gene>
<dbReference type="HOGENOM" id="CLU_718020_0_0_1"/>
<protein>
    <recommendedName>
        <fullName evidence="2">BTB domain-containing protein</fullName>
    </recommendedName>
</protein>
<name>A0A066VMZ2_TILAU</name>
<dbReference type="Proteomes" id="UP000027361">
    <property type="component" value="Unassembled WGS sequence"/>
</dbReference>
<comment type="caution">
    <text evidence="3">The sequence shown here is derived from an EMBL/GenBank/DDBJ whole genome shotgun (WGS) entry which is preliminary data.</text>
</comment>
<evidence type="ECO:0000313" key="4">
    <source>
        <dbReference type="Proteomes" id="UP000027361"/>
    </source>
</evidence>
<dbReference type="SMART" id="SM00225">
    <property type="entry name" value="BTB"/>
    <property type="match status" value="1"/>
</dbReference>
<dbReference type="InParanoid" id="A0A066VMZ2"/>
<organism evidence="3 4">
    <name type="scientific">Tilletiaria anomala (strain ATCC 24038 / CBS 436.72 / UBC 951)</name>
    <dbReference type="NCBI Taxonomy" id="1037660"/>
    <lineage>
        <taxon>Eukaryota</taxon>
        <taxon>Fungi</taxon>
        <taxon>Dikarya</taxon>
        <taxon>Basidiomycota</taxon>
        <taxon>Ustilaginomycotina</taxon>
        <taxon>Exobasidiomycetes</taxon>
        <taxon>Georgefischeriales</taxon>
        <taxon>Tilletiariaceae</taxon>
        <taxon>Tilletiaria</taxon>
    </lineage>
</organism>
<dbReference type="EMBL" id="JMSN01000098">
    <property type="protein sequence ID" value="KDN39925.1"/>
    <property type="molecule type" value="Genomic_DNA"/>
</dbReference>
<dbReference type="RefSeq" id="XP_013241208.1">
    <property type="nucleotide sequence ID" value="XM_013385754.1"/>
</dbReference>
<dbReference type="Pfam" id="PF00651">
    <property type="entry name" value="BTB"/>
    <property type="match status" value="1"/>
</dbReference>
<dbReference type="PANTHER" id="PTHR47369:SF1">
    <property type="entry name" value="BTB_POZ DOMAIN-CONTAINING PROTEIN"/>
    <property type="match status" value="1"/>
</dbReference>
<dbReference type="Gene3D" id="3.30.710.10">
    <property type="entry name" value="Potassium Channel Kv1.1, Chain A"/>
    <property type="match status" value="1"/>
</dbReference>
<accession>A0A066VMZ2</accession>
<feature type="region of interest" description="Disordered" evidence="1">
    <location>
        <begin position="1"/>
        <end position="54"/>
    </location>
</feature>
<feature type="compositionally biased region" description="Polar residues" evidence="1">
    <location>
        <begin position="238"/>
        <end position="257"/>
    </location>
</feature>
<evidence type="ECO:0000313" key="3">
    <source>
        <dbReference type="EMBL" id="KDN39925.1"/>
    </source>
</evidence>
<dbReference type="InterPro" id="IPR011333">
    <property type="entry name" value="SKP1/BTB/POZ_sf"/>
</dbReference>
<dbReference type="PANTHER" id="PTHR47369">
    <property type="entry name" value="BTB/POZ DOMAIN-CONTAINING PROTEIN"/>
    <property type="match status" value="1"/>
</dbReference>